<dbReference type="Pfam" id="PF20826">
    <property type="entry name" value="PHD_5"/>
    <property type="match status" value="1"/>
</dbReference>
<feature type="region of interest" description="Disordered" evidence="14">
    <location>
        <begin position="913"/>
        <end position="934"/>
    </location>
</feature>
<evidence type="ECO:0000256" key="6">
    <source>
        <dbReference type="ARBA" id="ARBA00022691"/>
    </source>
</evidence>
<evidence type="ECO:0000256" key="9">
    <source>
        <dbReference type="ARBA" id="ARBA00022833"/>
    </source>
</evidence>
<dbReference type="InterPro" id="IPR001965">
    <property type="entry name" value="Znf_PHD"/>
</dbReference>
<evidence type="ECO:0000313" key="20">
    <source>
        <dbReference type="Proteomes" id="UP000694941"/>
    </source>
</evidence>
<dbReference type="Gene3D" id="2.170.270.10">
    <property type="entry name" value="SET domain"/>
    <property type="match status" value="1"/>
</dbReference>
<keyword evidence="8" id="KW-0863">Zinc-finger</keyword>
<evidence type="ECO:0000256" key="13">
    <source>
        <dbReference type="PROSITE-ProRule" id="PRU00035"/>
    </source>
</evidence>
<dbReference type="Pfam" id="PF17907">
    <property type="entry name" value="AWS"/>
    <property type="match status" value="1"/>
</dbReference>
<feature type="compositionally biased region" description="Polar residues" evidence="14">
    <location>
        <begin position="431"/>
        <end position="449"/>
    </location>
</feature>
<feature type="compositionally biased region" description="Low complexity" evidence="14">
    <location>
        <begin position="1419"/>
        <end position="1430"/>
    </location>
</feature>
<dbReference type="Pfam" id="PF00856">
    <property type="entry name" value="SET"/>
    <property type="match status" value="1"/>
</dbReference>
<dbReference type="SMART" id="SM00297">
    <property type="entry name" value="BROMO"/>
    <property type="match status" value="1"/>
</dbReference>
<evidence type="ECO:0000256" key="3">
    <source>
        <dbReference type="ARBA" id="ARBA00022454"/>
    </source>
</evidence>
<evidence type="ECO:0000259" key="19">
    <source>
        <dbReference type="PROSITE" id="PS51215"/>
    </source>
</evidence>
<reference evidence="21" key="1">
    <citation type="submission" date="2025-08" db="UniProtKB">
        <authorList>
            <consortium name="RefSeq"/>
        </authorList>
    </citation>
    <scope>IDENTIFICATION</scope>
    <source>
        <tissue evidence="21">Muscle</tissue>
    </source>
</reference>
<feature type="compositionally biased region" description="Polar residues" evidence="14">
    <location>
        <begin position="821"/>
        <end position="843"/>
    </location>
</feature>
<feature type="region of interest" description="Disordered" evidence="14">
    <location>
        <begin position="72"/>
        <end position="120"/>
    </location>
</feature>
<feature type="region of interest" description="Disordered" evidence="14">
    <location>
        <begin position="223"/>
        <end position="243"/>
    </location>
</feature>
<feature type="domain" description="Post-SET" evidence="17">
    <location>
        <begin position="1913"/>
        <end position="1929"/>
    </location>
</feature>
<keyword evidence="5" id="KW-0808">Transferase</keyword>
<dbReference type="SUPFAM" id="SSF57903">
    <property type="entry name" value="FYVE/PHD zinc finger"/>
    <property type="match status" value="1"/>
</dbReference>
<feature type="domain" description="AWS" evidence="19">
    <location>
        <begin position="1735"/>
        <end position="1786"/>
    </location>
</feature>
<keyword evidence="7" id="KW-0479">Metal-binding</keyword>
<evidence type="ECO:0000256" key="10">
    <source>
        <dbReference type="ARBA" id="ARBA00022853"/>
    </source>
</evidence>
<feature type="compositionally biased region" description="Basic and acidic residues" evidence="14">
    <location>
        <begin position="418"/>
        <end position="430"/>
    </location>
</feature>
<dbReference type="PROSITE" id="PS01359">
    <property type="entry name" value="ZF_PHD_1"/>
    <property type="match status" value="1"/>
</dbReference>
<comment type="subcellular location">
    <subcellularLocation>
        <location evidence="2">Chromosome</location>
    </subcellularLocation>
    <subcellularLocation>
        <location evidence="1">Nucleus</location>
    </subcellularLocation>
</comment>
<evidence type="ECO:0000313" key="21">
    <source>
        <dbReference type="RefSeq" id="XP_013779563.1"/>
    </source>
</evidence>
<feature type="compositionally biased region" description="Basic residues" evidence="14">
    <location>
        <begin position="1955"/>
        <end position="1967"/>
    </location>
</feature>
<evidence type="ECO:0000256" key="1">
    <source>
        <dbReference type="ARBA" id="ARBA00004123"/>
    </source>
</evidence>
<feature type="region of interest" description="Disordered" evidence="14">
    <location>
        <begin position="412"/>
        <end position="475"/>
    </location>
</feature>
<keyword evidence="3" id="KW-0158">Chromosome</keyword>
<dbReference type="InterPro" id="IPR043319">
    <property type="entry name" value="PHD_ASH1L"/>
</dbReference>
<dbReference type="PROSITE" id="PS50280">
    <property type="entry name" value="SET"/>
    <property type="match status" value="1"/>
</dbReference>
<dbReference type="GeneID" id="106464006"/>
<feature type="compositionally biased region" description="Polar residues" evidence="14">
    <location>
        <begin position="858"/>
        <end position="892"/>
    </location>
</feature>
<sequence length="2596" mass="294717">MRSANEKSEHLLKKMWTDRQSCSNCSSSSQESDESSCSSWCSSISEEREFSIVKESNYDNGQLKLKIAAKRVPKSQGTLDNSVPVETVGSGSSEHPAVKLTVRTPNQSGTDSSFRENEQQRHCLSSCPKYFTDITPKRYTSSRRRSSNCCSFKKFHSCEYSQRSSSRSSTHSGSSSGSSGSTSFGSSSCESGSSSSSSSSDSECSSYSSDTECPAYYNKGHYHSSKEEERVRKERGLPVVSKERSGNQVSCNIKTVNTDEYNKGMAHKNFSYTKEYIPINDNVLNREWTVHEHSRNYSNINSDRKDNTEVSQLISPVAGKICENSPSTSLSNISLSENREKSYVTCKSLSCVSQKCNFTLSVDQSESEVCDEHLKLSYLRNSFKSMKHEKNKLSSTKVSLSKETTHMTISKPSILSKENLERPKGERKENVTLSSSNVENAPASSTASDAKSGVSPDSGIQSCEESPMRQLCDNENHPQPSQLVCNEHLTDNIENYIHFDKNAIRDENNFVSPIPSHASSQCLSEIKKTREKNESLAPQTYHHGHDGTQNTERMIELFTCTSPAYQETCGEIKTRGKADSSKCTSLPYPQNVDEVHKQGGRVEPSKNQFSCKTLIPIEKLENHKTVKFSEKNLEARQNSIDSAISESVSKSTEQKSVSENTDKIYSLSKQIRQPTENNINKKVVARSNIRKNRIKKNSDKSATQVVSDTEVFKMTRNSYAKALAASARSENCKGDSELEMLVQSVQENICNQFQNVESDSLSDFEVASCLSAEKEKHVGKYPVGCVKKGPPKNFNKSQEKPELVELENVQFEARPKDPDVQKQQVSNENAENNSTQALSSNPRNSEKSELENNKTENETFVSSQAADATSQENQLQTEYSEFSSNSKTQFNSSENRRLVNLVNKESTAKECTENNILPGDVEPHQQKQHRTKAARKSYANLDNLISKNPKILDKDVGRSIRKQTHLSSVSSLTTCQKGKSVADKHKLSIRKNSRTKGKHRNGANVENQKPKSSKSRKLPGTEELMQNESKESTGIPLTPKNLATKKSTCLSEKKSEESNNKSGTSLYEQVKDIVAISATKNELKTGYLVKEKSVRKKKKIKQGKGKGIFFDNADLEALITIFKVFSISGNHQKITEKTVPSMFRIKKYLKVKKSDKLQKSDIETQGLKRCFHKGKSAVTQLLKETNAKKFRKRNVLTQKELGSRSIRGKSTTLEQHLPLKKRYFRLGATRQSTSEKSAISQILDVCTEFSSKSQRVDTLQGAGNTIDEAIEACIIRYTTEETSDQNNKSQETSVVEHNLSRCHSQTKLNNKQFLVRKNLPKKKFTMNTRGHRLLKTRTKNLKRRKATLRSIEEAIERCVQKYSSDLSSLPFVGDAGISFKVTEEAKKLHVGEESSSEDLPLAELVRGEGQVEKTKTELSSLGSTSVNSSSVQAKKRSQHASATSRLQNRCLLNRRLPTFSRKRRIINRTGFVKKKKKRPNPNFIAKNRPITRQQTYNWRIRAAARLSSAYKPTAEKDSITEAIDSVVKGLKTIGSVPETKRKPKEPEVPIAKRLRKESGPDSEKVPQYQASSFPVIMVTEPSSGCRGMQYEVKKPRKKEPRLPKKTYLKAGLYSNYFKQDIPANGEPGESSDSTLPEPSNGEAETVHITSVKKNTRTRNAKEKLVYNPSEHEHGLLPPPIHVGRFLRHRLSEFLLPYDMWWLYKHNKLLYQNDLSNNFKKIKTNVCVDVKPVSRYEATSCNCIRPKDFIEKGCGTDCLNRMMYVECTSQLCPCKEQCSNQKIQKHEWSPGLERFMTPDRGWGIRTTEPIKAGSFILEYVGEVVSDKEFRHRMAERYCNDQHHYCLNLDSGMVIDGYRMGGEGRFVNHSCEPNCEMQKWSVNGVYRIGLFSLKDITSNTEICYDYNFHNFNLETQQICKCGSLRCRGFIGGRSQRLNQTQAKEEKEKNKVNSTSREKRKRKEKQKIKAKKETTREGLPQSKQSQLLPVKPISHQQRCFVQKHRCFLLRNYDKVKRMRDRTRQDFDKQDFDCIRDIFFSKQDDFLTQFTALKTSRSVKTRRLAKAEGNTELTKTAKLAQIFKEIFTAVVSCRNDDGKLLSNPFRSVPPKRRKIDYYDKILDPIDLNTIEKKITTGQYKTVEDFEIDFKQLFCNGEVYYGKTSEMGQIVIKLQKAYECAKANAITSIEDILGETLPSSFLKTPTEADKAGEEEEVIRCVCNIYRDEGVMIQCEKCFVWQHCDCVGADDSVENYLCEMCDPRELSKEICMTPQPRDAKPGCTYYLTLLKDDIQVKQADCVYLQSDNTEEDNFMVKGLQKDKGANKHAEIEVLSQRQVLRQYGKERFDSGSWHNNGSGILTRAYAEKYDIFRIERLWKDEKGQKFAFGHHYLHPHETYHEPSRKFYPNEVLRVPLYEIIPLDSIRGLCCVLDLNTYSKGRPKGFQLEDVYICEYRVDKSAHFFYKISKSNYPVNTKNYAFKTYRQRLNPKKTYSPHTVPTSYKKRMNSASSVKSDGSKPSVDESDKGLSCSVNECISSENIISTPTLTRQERKERLNNILLKLLAQLPGKQVIDISYLLHTNRGGNTRRPRKKPVAEETVT</sequence>
<keyword evidence="12" id="KW-0539">Nucleus</keyword>
<evidence type="ECO:0000259" key="18">
    <source>
        <dbReference type="PROSITE" id="PS51038"/>
    </source>
</evidence>
<evidence type="ECO:0000256" key="7">
    <source>
        <dbReference type="ARBA" id="ARBA00022723"/>
    </source>
</evidence>
<evidence type="ECO:0000256" key="12">
    <source>
        <dbReference type="ARBA" id="ARBA00023242"/>
    </source>
</evidence>
<proteinExistence type="predicted"/>
<dbReference type="Gene3D" id="1.20.920.10">
    <property type="entry name" value="Bromodomain-like"/>
    <property type="match status" value="1"/>
</dbReference>
<dbReference type="PROSITE" id="PS51215">
    <property type="entry name" value="AWS"/>
    <property type="match status" value="1"/>
</dbReference>
<feature type="region of interest" description="Disordered" evidence="14">
    <location>
        <begin position="1619"/>
        <end position="1645"/>
    </location>
</feature>
<dbReference type="SUPFAM" id="SSF82199">
    <property type="entry name" value="SET domain"/>
    <property type="match status" value="1"/>
</dbReference>
<feature type="region of interest" description="Disordered" evidence="14">
    <location>
        <begin position="17"/>
        <end position="38"/>
    </location>
</feature>
<feature type="region of interest" description="Disordered" evidence="14">
    <location>
        <begin position="782"/>
        <end position="892"/>
    </location>
</feature>
<evidence type="ECO:0000259" key="16">
    <source>
        <dbReference type="PROSITE" id="PS50280"/>
    </source>
</evidence>
<dbReference type="InterPro" id="IPR036427">
    <property type="entry name" value="Bromodomain-like_sf"/>
</dbReference>
<dbReference type="SMART" id="SM00570">
    <property type="entry name" value="AWS"/>
    <property type="match status" value="1"/>
</dbReference>
<dbReference type="CDD" id="cd04717">
    <property type="entry name" value="BAH_polybromo"/>
    <property type="match status" value="1"/>
</dbReference>
<dbReference type="InterPro" id="IPR001487">
    <property type="entry name" value="Bromodomain"/>
</dbReference>
<dbReference type="InterPro" id="IPR019786">
    <property type="entry name" value="Zinc_finger_PHD-type_CS"/>
</dbReference>
<keyword evidence="20" id="KW-1185">Reference proteome</keyword>
<dbReference type="Gene3D" id="2.30.30.490">
    <property type="match status" value="1"/>
</dbReference>
<feature type="compositionally biased region" description="Basic and acidic residues" evidence="14">
    <location>
        <begin position="224"/>
        <end position="243"/>
    </location>
</feature>
<keyword evidence="9" id="KW-0862">Zinc</keyword>
<dbReference type="SUPFAM" id="SSF47370">
    <property type="entry name" value="Bromodomain"/>
    <property type="match status" value="1"/>
</dbReference>
<dbReference type="InterPro" id="IPR043151">
    <property type="entry name" value="BAH_sf"/>
</dbReference>
<dbReference type="PROSITE" id="PS50014">
    <property type="entry name" value="BROMODOMAIN_2"/>
    <property type="match status" value="1"/>
</dbReference>
<feature type="region of interest" description="Disordered" evidence="14">
    <location>
        <begin position="1412"/>
        <end position="1446"/>
    </location>
</feature>
<evidence type="ECO:0000256" key="8">
    <source>
        <dbReference type="ARBA" id="ARBA00022771"/>
    </source>
</evidence>
<feature type="domain" description="SET" evidence="16">
    <location>
        <begin position="1789"/>
        <end position="1905"/>
    </location>
</feature>
<dbReference type="SMART" id="SM00317">
    <property type="entry name" value="SET"/>
    <property type="match status" value="1"/>
</dbReference>
<dbReference type="PROSITE" id="PS51038">
    <property type="entry name" value="BAH"/>
    <property type="match status" value="1"/>
</dbReference>
<evidence type="ECO:0000256" key="2">
    <source>
        <dbReference type="ARBA" id="ARBA00004286"/>
    </source>
</evidence>
<dbReference type="SMART" id="SM00249">
    <property type="entry name" value="PHD"/>
    <property type="match status" value="1"/>
</dbReference>
<dbReference type="Pfam" id="PF01426">
    <property type="entry name" value="BAH"/>
    <property type="match status" value="1"/>
</dbReference>
<dbReference type="RefSeq" id="XP_013779563.1">
    <property type="nucleotide sequence ID" value="XM_013924109.2"/>
</dbReference>
<dbReference type="InterPro" id="IPR001025">
    <property type="entry name" value="BAH_dom"/>
</dbReference>
<feature type="region of interest" description="Disordered" evidence="14">
    <location>
        <begin position="2485"/>
        <end position="2520"/>
    </location>
</feature>
<dbReference type="PANTHER" id="PTHR46147">
    <property type="entry name" value="HISTONE-LYSINE N-METHYLTRANSFERASE ASH1"/>
    <property type="match status" value="1"/>
</dbReference>
<dbReference type="Proteomes" id="UP000694941">
    <property type="component" value="Unplaced"/>
</dbReference>
<feature type="region of interest" description="Disordered" evidence="14">
    <location>
        <begin position="163"/>
        <end position="203"/>
    </location>
</feature>
<dbReference type="Gene3D" id="3.30.40.10">
    <property type="entry name" value="Zinc/RING finger domain, C3HC4 (zinc finger)"/>
    <property type="match status" value="1"/>
</dbReference>
<evidence type="ECO:0000256" key="5">
    <source>
        <dbReference type="ARBA" id="ARBA00022679"/>
    </source>
</evidence>
<dbReference type="Pfam" id="PF00439">
    <property type="entry name" value="Bromodomain"/>
    <property type="match status" value="1"/>
</dbReference>
<keyword evidence="6" id="KW-0949">S-adenosyl-L-methionine</keyword>
<organism evidence="20 21">
    <name type="scientific">Limulus polyphemus</name>
    <name type="common">Atlantic horseshoe crab</name>
    <dbReference type="NCBI Taxonomy" id="6850"/>
    <lineage>
        <taxon>Eukaryota</taxon>
        <taxon>Metazoa</taxon>
        <taxon>Ecdysozoa</taxon>
        <taxon>Arthropoda</taxon>
        <taxon>Chelicerata</taxon>
        <taxon>Merostomata</taxon>
        <taxon>Xiphosura</taxon>
        <taxon>Limulidae</taxon>
        <taxon>Limulus</taxon>
    </lineage>
</organism>
<dbReference type="CDD" id="cd19174">
    <property type="entry name" value="SET_ASH1L"/>
    <property type="match status" value="1"/>
</dbReference>
<dbReference type="SMART" id="SM00439">
    <property type="entry name" value="BAH"/>
    <property type="match status" value="1"/>
</dbReference>
<dbReference type="PANTHER" id="PTHR46147:SF3">
    <property type="entry name" value="HISTONE-LYSINE N-METHYLTRANSFERASE ASH1"/>
    <property type="match status" value="1"/>
</dbReference>
<feature type="region of interest" description="Disordered" evidence="14">
    <location>
        <begin position="2577"/>
        <end position="2596"/>
    </location>
</feature>
<feature type="region of interest" description="Disordered" evidence="14">
    <location>
        <begin position="964"/>
        <end position="1062"/>
    </location>
</feature>
<protein>
    <submittedName>
        <fullName evidence="21">Uncharacterized protein LOC106464006</fullName>
    </submittedName>
</protein>
<keyword evidence="10" id="KW-0156">Chromatin regulator</keyword>
<feature type="domain" description="Bromo" evidence="15">
    <location>
        <begin position="2093"/>
        <end position="2163"/>
    </location>
</feature>
<feature type="compositionally biased region" description="Polar residues" evidence="14">
    <location>
        <begin position="965"/>
        <end position="977"/>
    </location>
</feature>
<feature type="compositionally biased region" description="Basic and acidic residues" evidence="14">
    <location>
        <begin position="844"/>
        <end position="857"/>
    </location>
</feature>
<feature type="compositionally biased region" description="Low complexity" evidence="14">
    <location>
        <begin position="21"/>
        <end position="38"/>
    </location>
</feature>
<evidence type="ECO:0000256" key="14">
    <source>
        <dbReference type="SAM" id="MobiDB-lite"/>
    </source>
</evidence>
<feature type="compositionally biased region" description="Basic residues" evidence="14">
    <location>
        <begin position="987"/>
        <end position="1001"/>
    </location>
</feature>
<keyword evidence="11 13" id="KW-0103">Bromodomain</keyword>
<dbReference type="InterPro" id="IPR011011">
    <property type="entry name" value="Znf_FYVE_PHD"/>
</dbReference>
<keyword evidence="4" id="KW-0489">Methyltransferase</keyword>
<dbReference type="InterPro" id="IPR003616">
    <property type="entry name" value="Post-SET_dom"/>
</dbReference>
<gene>
    <name evidence="21" type="primary">LOC106464006</name>
</gene>
<feature type="region of interest" description="Disordered" evidence="14">
    <location>
        <begin position="1935"/>
        <end position="1984"/>
    </location>
</feature>
<dbReference type="InterPro" id="IPR001214">
    <property type="entry name" value="SET_dom"/>
</dbReference>
<accession>A0ABM1BD42</accession>
<name>A0ABM1BD42_LIMPO</name>
<evidence type="ECO:0000259" key="15">
    <source>
        <dbReference type="PROSITE" id="PS50014"/>
    </source>
</evidence>
<evidence type="ECO:0000259" key="17">
    <source>
        <dbReference type="PROSITE" id="PS50868"/>
    </source>
</evidence>
<evidence type="ECO:0000256" key="4">
    <source>
        <dbReference type="ARBA" id="ARBA00022603"/>
    </source>
</evidence>
<feature type="domain" description="BAH" evidence="18">
    <location>
        <begin position="2346"/>
        <end position="2462"/>
    </location>
</feature>
<dbReference type="PROSITE" id="PS50868">
    <property type="entry name" value="POST_SET"/>
    <property type="match status" value="1"/>
</dbReference>
<dbReference type="CDD" id="cd15548">
    <property type="entry name" value="PHD_ASH1L"/>
    <property type="match status" value="1"/>
</dbReference>
<dbReference type="InterPro" id="IPR013083">
    <property type="entry name" value="Znf_RING/FYVE/PHD"/>
</dbReference>
<dbReference type="InterPro" id="IPR046341">
    <property type="entry name" value="SET_dom_sf"/>
</dbReference>
<dbReference type="InterPro" id="IPR006560">
    <property type="entry name" value="AWS_dom"/>
</dbReference>
<evidence type="ECO:0000256" key="11">
    <source>
        <dbReference type="ARBA" id="ARBA00023117"/>
    </source>
</evidence>
<feature type="compositionally biased region" description="Polar residues" evidence="14">
    <location>
        <begin position="103"/>
        <end position="112"/>
    </location>
</feature>